<dbReference type="RefSeq" id="WP_409657326.1">
    <property type="nucleotide sequence ID" value="NZ_JBKBUW010000042.1"/>
</dbReference>
<reference evidence="2" key="1">
    <citation type="journal article" date="2020" name="mSystems">
        <title>Genome- and Community-Level Interaction Insights into Carbon Utilization and Element Cycling Functions of Hydrothermarchaeota in Hydrothermal Sediment.</title>
        <authorList>
            <person name="Zhou Z."/>
            <person name="Liu Y."/>
            <person name="Xu W."/>
            <person name="Pan J."/>
            <person name="Luo Z.H."/>
            <person name="Li M."/>
        </authorList>
    </citation>
    <scope>NUCLEOTIDE SEQUENCE [LARGE SCALE GENOMIC DNA]</scope>
    <source>
        <strain evidence="2">SpSt-524</strain>
    </source>
</reference>
<sequence length="138" mass="15249">MKRCVVLALLLSTALAQGYFELGGFQTPSGNIYCVAYVDRLTQEAGLRCDLHKNQARPPAKPKDCELDWGNAFGLGERGKAQRLCVGDTVADPRLPVLAYGKVWSEGGFRCEVTPARLRCTNRDKRGFELARAAQKLF</sequence>
<proteinExistence type="predicted"/>
<feature type="signal peptide" evidence="1">
    <location>
        <begin position="1"/>
        <end position="18"/>
    </location>
</feature>
<comment type="caution">
    <text evidence="2">The sequence shown here is derived from an EMBL/GenBank/DDBJ whole genome shotgun (WGS) entry which is preliminary data.</text>
</comment>
<evidence type="ECO:0008006" key="3">
    <source>
        <dbReference type="Google" id="ProtNLM"/>
    </source>
</evidence>
<keyword evidence="1" id="KW-0732">Signal</keyword>
<dbReference type="AlphaFoldDB" id="A0A7C3DQB8"/>
<gene>
    <name evidence="2" type="ORF">ENS82_06145</name>
</gene>
<evidence type="ECO:0000256" key="1">
    <source>
        <dbReference type="SAM" id="SignalP"/>
    </source>
</evidence>
<evidence type="ECO:0000313" key="2">
    <source>
        <dbReference type="EMBL" id="HFG20292.1"/>
    </source>
</evidence>
<dbReference type="Pfam" id="PF20341">
    <property type="entry name" value="DUF6636"/>
    <property type="match status" value="1"/>
</dbReference>
<protein>
    <recommendedName>
        <fullName evidence="3">Secreted protein</fullName>
    </recommendedName>
</protein>
<name>A0A7C3DQB8_MEIRU</name>
<feature type="chain" id="PRO_5027677241" description="Secreted protein" evidence="1">
    <location>
        <begin position="19"/>
        <end position="138"/>
    </location>
</feature>
<accession>A0A7C3DQB8</accession>
<organism evidence="2">
    <name type="scientific">Meiothermus ruber</name>
    <dbReference type="NCBI Taxonomy" id="277"/>
    <lineage>
        <taxon>Bacteria</taxon>
        <taxon>Thermotogati</taxon>
        <taxon>Deinococcota</taxon>
        <taxon>Deinococci</taxon>
        <taxon>Thermales</taxon>
        <taxon>Thermaceae</taxon>
        <taxon>Meiothermus</taxon>
    </lineage>
</organism>
<dbReference type="InterPro" id="IPR046576">
    <property type="entry name" value="DUF6636"/>
</dbReference>
<dbReference type="EMBL" id="DSWI01000012">
    <property type="protein sequence ID" value="HFG20292.1"/>
    <property type="molecule type" value="Genomic_DNA"/>
</dbReference>